<evidence type="ECO:0000256" key="6">
    <source>
        <dbReference type="ARBA" id="ARBA00014931"/>
    </source>
</evidence>
<name>A0A8H7I3E7_9AGAM</name>
<feature type="region of interest" description="Disordered" evidence="13">
    <location>
        <begin position="52"/>
        <end position="82"/>
    </location>
</feature>
<comment type="function">
    <text evidence="2">Catalyzes the first step of the osmoprotectant glycine betaine synthesis.</text>
</comment>
<evidence type="ECO:0000256" key="1">
    <source>
        <dbReference type="ARBA" id="ARBA00001962"/>
    </source>
</evidence>
<evidence type="ECO:0000256" key="4">
    <source>
        <dbReference type="ARBA" id="ARBA00010848"/>
    </source>
</evidence>
<comment type="pathway">
    <text evidence="3">Amine and polyamine biosynthesis; betaine biosynthesis via choline pathway; betaine aldehyde from choline (monooxygenase route): step 1/1.</text>
</comment>
<organism evidence="16 17">
    <name type="scientific">Rhizoctonia solani</name>
    <dbReference type="NCBI Taxonomy" id="456999"/>
    <lineage>
        <taxon>Eukaryota</taxon>
        <taxon>Fungi</taxon>
        <taxon>Dikarya</taxon>
        <taxon>Basidiomycota</taxon>
        <taxon>Agaricomycotina</taxon>
        <taxon>Agaricomycetes</taxon>
        <taxon>Cantharellales</taxon>
        <taxon>Ceratobasidiaceae</taxon>
        <taxon>Rhizoctonia</taxon>
    </lineage>
</organism>
<dbReference type="Pfam" id="PF00355">
    <property type="entry name" value="Rieske"/>
    <property type="match status" value="1"/>
</dbReference>
<comment type="catalytic activity">
    <reaction evidence="12">
        <text>choline + 2 reduced [2Fe-2S]-[ferredoxin] + O2 + 2 H(+) = betaine aldehyde hydrate + 2 oxidized [2Fe-2S]-[ferredoxin] + H2O</text>
        <dbReference type="Rhea" id="RHEA:17769"/>
        <dbReference type="Rhea" id="RHEA-COMP:10000"/>
        <dbReference type="Rhea" id="RHEA-COMP:10001"/>
        <dbReference type="ChEBI" id="CHEBI:15354"/>
        <dbReference type="ChEBI" id="CHEBI:15377"/>
        <dbReference type="ChEBI" id="CHEBI:15378"/>
        <dbReference type="ChEBI" id="CHEBI:15379"/>
        <dbReference type="ChEBI" id="CHEBI:15870"/>
        <dbReference type="ChEBI" id="CHEBI:33737"/>
        <dbReference type="ChEBI" id="CHEBI:33738"/>
        <dbReference type="EC" id="1.14.15.7"/>
    </reaction>
</comment>
<evidence type="ECO:0000256" key="8">
    <source>
        <dbReference type="ARBA" id="ARBA00022723"/>
    </source>
</evidence>
<evidence type="ECO:0000313" key="16">
    <source>
        <dbReference type="EMBL" id="KAF8747737.1"/>
    </source>
</evidence>
<comment type="cofactor">
    <cofactor evidence="1">
        <name>Fe cation</name>
        <dbReference type="ChEBI" id="CHEBI:24875"/>
    </cofactor>
</comment>
<reference evidence="16" key="1">
    <citation type="submission" date="2020-09" db="EMBL/GenBank/DDBJ databases">
        <title>Comparative genome analyses of four rice-infecting Rhizoctonia solani isolates reveal extensive enrichment of homogalacturonan modification genes.</title>
        <authorList>
            <person name="Lee D.-Y."/>
            <person name="Jeon J."/>
            <person name="Kim K.-T."/>
            <person name="Cheong K."/>
            <person name="Song H."/>
            <person name="Choi G."/>
            <person name="Ko J."/>
            <person name="Opiyo S.O."/>
            <person name="Zuo S."/>
            <person name="Madhav S."/>
            <person name="Lee Y.-H."/>
            <person name="Wang G.-L."/>
        </authorList>
    </citation>
    <scope>NUCLEOTIDE SEQUENCE</scope>
    <source>
        <strain evidence="16">AG1-IA B2</strain>
    </source>
</reference>
<evidence type="ECO:0000256" key="11">
    <source>
        <dbReference type="ARBA" id="ARBA00023014"/>
    </source>
</evidence>
<dbReference type="Proteomes" id="UP000614334">
    <property type="component" value="Unassembled WGS sequence"/>
</dbReference>
<dbReference type="GO" id="GO:0051537">
    <property type="term" value="F:2 iron, 2 sulfur cluster binding"/>
    <property type="evidence" value="ECO:0007669"/>
    <property type="project" value="UniProtKB-KW"/>
</dbReference>
<dbReference type="CDD" id="cd00680">
    <property type="entry name" value="RHO_alpha_C"/>
    <property type="match status" value="1"/>
</dbReference>
<evidence type="ECO:0000256" key="12">
    <source>
        <dbReference type="ARBA" id="ARBA00049097"/>
    </source>
</evidence>
<dbReference type="InterPro" id="IPR017941">
    <property type="entry name" value="Rieske_2Fe-2S"/>
</dbReference>
<dbReference type="InterPro" id="IPR036922">
    <property type="entry name" value="Rieske_2Fe-2S_sf"/>
</dbReference>
<dbReference type="InterPro" id="IPR001663">
    <property type="entry name" value="Rng_hydr_dOase-A"/>
</dbReference>
<keyword evidence="7" id="KW-0001">2Fe-2S</keyword>
<dbReference type="SUPFAM" id="SSF55961">
    <property type="entry name" value="Bet v1-like"/>
    <property type="match status" value="1"/>
</dbReference>
<dbReference type="SUPFAM" id="SSF50022">
    <property type="entry name" value="ISP domain"/>
    <property type="match status" value="1"/>
</dbReference>
<feature type="domain" description="Aromatic-ring-hydroxylating dioxygenase alpha subunit C-terminal" evidence="15">
    <location>
        <begin position="369"/>
        <end position="453"/>
    </location>
</feature>
<evidence type="ECO:0000313" key="17">
    <source>
        <dbReference type="Proteomes" id="UP000614334"/>
    </source>
</evidence>
<dbReference type="Pfam" id="PF00848">
    <property type="entry name" value="Ring_hydroxyl_A"/>
    <property type="match status" value="2"/>
</dbReference>
<dbReference type="EC" id="1.14.15.7" evidence="5"/>
<keyword evidence="8" id="KW-0479">Metal-binding</keyword>
<dbReference type="GO" id="GO:0019285">
    <property type="term" value="P:glycine betaine biosynthetic process from choline"/>
    <property type="evidence" value="ECO:0007669"/>
    <property type="project" value="UniProtKB-UniPathway"/>
</dbReference>
<feature type="domain" description="Aromatic-ring-hydroxylating dioxygenase alpha subunit C-terminal" evidence="15">
    <location>
        <begin position="288"/>
        <end position="350"/>
    </location>
</feature>
<evidence type="ECO:0000256" key="13">
    <source>
        <dbReference type="SAM" id="MobiDB-lite"/>
    </source>
</evidence>
<feature type="region of interest" description="Disordered" evidence="13">
    <location>
        <begin position="331"/>
        <end position="350"/>
    </location>
</feature>
<dbReference type="PANTHER" id="PTHR43756:SF5">
    <property type="entry name" value="CHOLINE MONOOXYGENASE, CHLOROPLASTIC"/>
    <property type="match status" value="1"/>
</dbReference>
<sequence length="502" mass="56764">MFREYSIVPQVSGDLNLWSYLRGNPRHSTFGYRQPPPQASHVNLAEGLSHLQTKKDSPLTDTQGELLHKDRSGSNAPGRVDSGVAAGAGMPTICSQAYKPMAFLTDVQHLTSRFIGLSYNDTLLRPLHTHVDSEPASPVDASQKSLPAQWYRDERQFIYFYPISLLLNHLIYRIYHIERRAHFLQTLDVIHSYLTIPKARDYLKLELAGIAILLSSPKKETITVIGCKYHGWSYSSSTGALIKAPKFNNVPSFKPSENGLFRIRTHVTSAGFIFINFAANIDNDDGARDYEYAYSWTVTGAYNWKTLMDGYQECYHCNIAHPVTPKTNFARHTADNNSKPNAIQPKGAGQDDAPPTFTFVFPACGSLGANFETRMRVVPLSATQTKMEYDVFKRKTVSMERLKEYMEFYEQVEEEDYLLCVATQRNLNTGIYSRGVLHPSNELYYQARVKEYVEEHLALEKRLGHEWNPATPRSQCEDKNPKGCGGESIDSVCTSLGPEMTW</sequence>
<dbReference type="EMBL" id="JACYCF010000059">
    <property type="protein sequence ID" value="KAF8747737.1"/>
    <property type="molecule type" value="Genomic_DNA"/>
</dbReference>
<keyword evidence="10" id="KW-0408">Iron</keyword>
<protein>
    <recommendedName>
        <fullName evidence="6">Choline monooxygenase, chloroplastic</fullName>
        <ecNumber evidence="5">1.14.15.7</ecNumber>
    </recommendedName>
</protein>
<evidence type="ECO:0000259" key="15">
    <source>
        <dbReference type="Pfam" id="PF00848"/>
    </source>
</evidence>
<evidence type="ECO:0000259" key="14">
    <source>
        <dbReference type="Pfam" id="PF00355"/>
    </source>
</evidence>
<comment type="similarity">
    <text evidence="4">Belongs to the choline monooxygenase family.</text>
</comment>
<dbReference type="AlphaFoldDB" id="A0A8H7I3E7"/>
<evidence type="ECO:0000256" key="2">
    <source>
        <dbReference type="ARBA" id="ARBA00002149"/>
    </source>
</evidence>
<dbReference type="Gene3D" id="2.102.10.10">
    <property type="entry name" value="Rieske [2Fe-2S] iron-sulphur domain"/>
    <property type="match status" value="1"/>
</dbReference>
<evidence type="ECO:0000256" key="9">
    <source>
        <dbReference type="ARBA" id="ARBA00023002"/>
    </source>
</evidence>
<keyword evidence="9" id="KW-0560">Oxidoreductase</keyword>
<dbReference type="Gene3D" id="3.90.380.10">
    <property type="entry name" value="Naphthalene 1,2-dioxygenase Alpha Subunit, Chain A, domain 1"/>
    <property type="match status" value="2"/>
</dbReference>
<dbReference type="InterPro" id="IPR015879">
    <property type="entry name" value="Ring_hydroxy_dOase_asu_C_dom"/>
</dbReference>
<dbReference type="GO" id="GO:0005506">
    <property type="term" value="F:iron ion binding"/>
    <property type="evidence" value="ECO:0007669"/>
    <property type="project" value="InterPro"/>
</dbReference>
<gene>
    <name evidence="16" type="ORF">RHS01_11289</name>
</gene>
<dbReference type="GO" id="GO:0019133">
    <property type="term" value="F:choline monooxygenase activity"/>
    <property type="evidence" value="ECO:0007669"/>
    <property type="project" value="UniProtKB-EC"/>
</dbReference>
<evidence type="ECO:0000256" key="5">
    <source>
        <dbReference type="ARBA" id="ARBA00012763"/>
    </source>
</evidence>
<comment type="caution">
    <text evidence="16">The sequence shown here is derived from an EMBL/GenBank/DDBJ whole genome shotgun (WGS) entry which is preliminary data.</text>
</comment>
<accession>A0A8H7I3E7</accession>
<feature type="domain" description="Rieske" evidence="14">
    <location>
        <begin position="223"/>
        <end position="254"/>
    </location>
</feature>
<proteinExistence type="inferred from homology"/>
<keyword evidence="11" id="KW-0411">Iron-sulfur</keyword>
<evidence type="ECO:0000256" key="10">
    <source>
        <dbReference type="ARBA" id="ARBA00023004"/>
    </source>
</evidence>
<dbReference type="PANTHER" id="PTHR43756">
    <property type="entry name" value="CHOLINE MONOOXYGENASE, CHLOROPLASTIC"/>
    <property type="match status" value="1"/>
</dbReference>
<evidence type="ECO:0000256" key="3">
    <source>
        <dbReference type="ARBA" id="ARBA00004866"/>
    </source>
</evidence>
<dbReference type="UniPathway" id="UPA00529">
    <property type="reaction ID" value="UER00430"/>
</dbReference>
<evidence type="ECO:0000256" key="7">
    <source>
        <dbReference type="ARBA" id="ARBA00022714"/>
    </source>
</evidence>